<evidence type="ECO:0000256" key="2">
    <source>
        <dbReference type="ARBA" id="ARBA00022527"/>
    </source>
</evidence>
<dbReference type="EC" id="2.7.11.1" evidence="1"/>
<keyword evidence="12" id="KW-1133">Transmembrane helix</keyword>
<dbReference type="CDD" id="cd14014">
    <property type="entry name" value="STKc_PknB_like"/>
    <property type="match status" value="1"/>
</dbReference>
<protein>
    <recommendedName>
        <fullName evidence="1">non-specific serine/threonine protein kinase</fullName>
        <ecNumber evidence="1">2.7.11.1</ecNumber>
    </recommendedName>
</protein>
<dbReference type="Pfam" id="PF00069">
    <property type="entry name" value="Pkinase"/>
    <property type="match status" value="1"/>
</dbReference>
<dbReference type="RefSeq" id="WP_311072865.1">
    <property type="nucleotide sequence ID" value="NZ_CP134494.1"/>
</dbReference>
<feature type="binding site" evidence="10">
    <location>
        <position position="43"/>
    </location>
    <ligand>
        <name>ATP</name>
        <dbReference type="ChEBI" id="CHEBI:30616"/>
    </ligand>
</feature>
<keyword evidence="5 14" id="KW-0418">Kinase</keyword>
<dbReference type="GO" id="GO:0016301">
    <property type="term" value="F:kinase activity"/>
    <property type="evidence" value="ECO:0007669"/>
    <property type="project" value="UniProtKB-KW"/>
</dbReference>
<keyword evidence="3" id="KW-0808">Transferase</keyword>
<dbReference type="PANTHER" id="PTHR24363:SF0">
    <property type="entry name" value="SERINE_THREONINE KINASE LIKE DOMAIN CONTAINING 1"/>
    <property type="match status" value="1"/>
</dbReference>
<dbReference type="PANTHER" id="PTHR24363">
    <property type="entry name" value="SERINE/THREONINE PROTEIN KINASE"/>
    <property type="match status" value="1"/>
</dbReference>
<organism evidence="14 15">
    <name type="scientific">Mesobacillus jeotgali</name>
    <dbReference type="NCBI Taxonomy" id="129985"/>
    <lineage>
        <taxon>Bacteria</taxon>
        <taxon>Bacillati</taxon>
        <taxon>Bacillota</taxon>
        <taxon>Bacilli</taxon>
        <taxon>Bacillales</taxon>
        <taxon>Bacillaceae</taxon>
        <taxon>Mesobacillus</taxon>
    </lineage>
</organism>
<accession>A0ABY9VFQ9</accession>
<evidence type="ECO:0000256" key="11">
    <source>
        <dbReference type="SAM" id="Coils"/>
    </source>
</evidence>
<reference evidence="14 15" key="1">
    <citation type="submission" date="2023-09" db="EMBL/GenBank/DDBJ databases">
        <title>Microbial mechanism of fulvic acid promoting antimony reduction mineralization in rice fields.</title>
        <authorList>
            <person name="Chen G."/>
            <person name="Lan J."/>
        </authorList>
    </citation>
    <scope>NUCLEOTIDE SEQUENCE [LARGE SCALE GENOMIC DNA]</scope>
    <source>
        <strain evidence="14 15">PS1</strain>
    </source>
</reference>
<dbReference type="EMBL" id="CP134494">
    <property type="protein sequence ID" value="WNF22764.1"/>
    <property type="molecule type" value="Genomic_DNA"/>
</dbReference>
<keyword evidence="15" id="KW-1185">Reference proteome</keyword>
<keyword evidence="9" id="KW-0802">TPR repeat</keyword>
<evidence type="ECO:0000259" key="13">
    <source>
        <dbReference type="PROSITE" id="PS50011"/>
    </source>
</evidence>
<evidence type="ECO:0000256" key="9">
    <source>
        <dbReference type="PROSITE-ProRule" id="PRU00339"/>
    </source>
</evidence>
<dbReference type="InterPro" id="IPR000719">
    <property type="entry name" value="Prot_kinase_dom"/>
</dbReference>
<dbReference type="Pfam" id="PF13174">
    <property type="entry name" value="TPR_6"/>
    <property type="match status" value="2"/>
</dbReference>
<evidence type="ECO:0000313" key="14">
    <source>
        <dbReference type="EMBL" id="WNF22764.1"/>
    </source>
</evidence>
<keyword evidence="11" id="KW-0175">Coiled coil</keyword>
<feature type="coiled-coil region" evidence="11">
    <location>
        <begin position="481"/>
        <end position="508"/>
    </location>
</feature>
<dbReference type="InterPro" id="IPR011990">
    <property type="entry name" value="TPR-like_helical_dom_sf"/>
</dbReference>
<dbReference type="SMART" id="SM00220">
    <property type="entry name" value="S_TKc"/>
    <property type="match status" value="1"/>
</dbReference>
<evidence type="ECO:0000256" key="5">
    <source>
        <dbReference type="ARBA" id="ARBA00022777"/>
    </source>
</evidence>
<dbReference type="InterPro" id="IPR017441">
    <property type="entry name" value="Protein_kinase_ATP_BS"/>
</dbReference>
<keyword evidence="4 10" id="KW-0547">Nucleotide-binding</keyword>
<dbReference type="Gene3D" id="1.10.510.10">
    <property type="entry name" value="Transferase(Phosphotransferase) domain 1"/>
    <property type="match status" value="1"/>
</dbReference>
<dbReference type="InterPro" id="IPR011009">
    <property type="entry name" value="Kinase-like_dom_sf"/>
</dbReference>
<gene>
    <name evidence="14" type="ORF">RH061_21860</name>
</gene>
<dbReference type="Proteomes" id="UP001303324">
    <property type="component" value="Chromosome"/>
</dbReference>
<keyword evidence="12" id="KW-0472">Membrane</keyword>
<proteinExistence type="predicted"/>
<keyword evidence="6 10" id="KW-0067">ATP-binding</keyword>
<dbReference type="SUPFAM" id="SSF48452">
    <property type="entry name" value="TPR-like"/>
    <property type="match status" value="1"/>
</dbReference>
<dbReference type="SUPFAM" id="SSF56112">
    <property type="entry name" value="Protein kinase-like (PK-like)"/>
    <property type="match status" value="1"/>
</dbReference>
<dbReference type="SUPFAM" id="SSF81901">
    <property type="entry name" value="HCP-like"/>
    <property type="match status" value="1"/>
</dbReference>
<evidence type="ECO:0000256" key="7">
    <source>
        <dbReference type="ARBA" id="ARBA00047899"/>
    </source>
</evidence>
<dbReference type="InterPro" id="IPR008271">
    <property type="entry name" value="Ser/Thr_kinase_AS"/>
</dbReference>
<dbReference type="PROSITE" id="PS50005">
    <property type="entry name" value="TPR"/>
    <property type="match status" value="1"/>
</dbReference>
<evidence type="ECO:0000256" key="3">
    <source>
        <dbReference type="ARBA" id="ARBA00022679"/>
    </source>
</evidence>
<keyword evidence="2" id="KW-0723">Serine/threonine-protein kinase</keyword>
<feature type="repeat" description="TPR" evidence="9">
    <location>
        <begin position="555"/>
        <end position="588"/>
    </location>
</feature>
<dbReference type="PROSITE" id="PS00108">
    <property type="entry name" value="PROTEIN_KINASE_ST"/>
    <property type="match status" value="1"/>
</dbReference>
<evidence type="ECO:0000256" key="8">
    <source>
        <dbReference type="ARBA" id="ARBA00048679"/>
    </source>
</evidence>
<keyword evidence="12" id="KW-0812">Transmembrane</keyword>
<evidence type="ECO:0000256" key="1">
    <source>
        <dbReference type="ARBA" id="ARBA00012513"/>
    </source>
</evidence>
<dbReference type="Gene3D" id="3.30.200.20">
    <property type="entry name" value="Phosphorylase Kinase, domain 1"/>
    <property type="match status" value="1"/>
</dbReference>
<dbReference type="InterPro" id="IPR019734">
    <property type="entry name" value="TPR_rpt"/>
</dbReference>
<dbReference type="PROSITE" id="PS00107">
    <property type="entry name" value="PROTEIN_KINASE_ATP"/>
    <property type="match status" value="1"/>
</dbReference>
<evidence type="ECO:0000256" key="10">
    <source>
        <dbReference type="PROSITE-ProRule" id="PRU10141"/>
    </source>
</evidence>
<evidence type="ECO:0000256" key="6">
    <source>
        <dbReference type="ARBA" id="ARBA00022840"/>
    </source>
</evidence>
<feature type="domain" description="Protein kinase" evidence="13">
    <location>
        <begin position="14"/>
        <end position="267"/>
    </location>
</feature>
<name>A0ABY9VFQ9_9BACI</name>
<sequence>MKLIQIGTIIDDRYEILKEIGRGGMSVVYLAMDNRLNKSLVVKDIRKRSNSNNELLINSLVVEANMLKKLDHGSLPKIYDIIESEGDIYVVMDYIEGESLKERLKRDGKIPAKKVIEWAKQLSDVLGYLHTRKPYPIIYRDMKPDNVMLTPEGKIKLIDFGIAREFKTENLSDTTNLGTKGYAAPEQISGRQTDAKTDIYSLGITLYHLVTGKNLSEPPFEIRPIREWDPTLPEGLEHIIKKCTQSEPENRYQNCEELSYDLEHINRLTKGYKNMLIKKLAMFLVPAVLFLAFSTTSVLGYKGMKNEQFQDYMNLVNQASIALMDGEQTEAIKLLESATRVDNGRPEAYINLLDLYINRNQTDEGLAKLESYIQDEYGGVHKNNEVLFKMGMTFFDVKRDYNNALKYFQQVDEKELPDAKYYKSLATTMSSLNVDYTKFAGDLQEFHEYNDGLANDSKKIDNYNSLANIYISYKSQIPDANTQAIEIVQKAKEVLAKLENEQLQFKYEMEFEQKLAQAYYSRGVNSEDKASARDDYEQAIEHYNNLLDLNVADQEDVYVKIGVIYQEMGEFSRAVEHFRNTVLKKFPDSINANVKLGNLLLDIEQTKEEGKRNYAEAKKVFEKAGSLPGAKEDEGYKKLSRRMENLNIL</sequence>
<evidence type="ECO:0000313" key="15">
    <source>
        <dbReference type="Proteomes" id="UP001303324"/>
    </source>
</evidence>
<comment type="catalytic activity">
    <reaction evidence="7">
        <text>L-threonyl-[protein] + ATP = O-phospho-L-threonyl-[protein] + ADP + H(+)</text>
        <dbReference type="Rhea" id="RHEA:46608"/>
        <dbReference type="Rhea" id="RHEA-COMP:11060"/>
        <dbReference type="Rhea" id="RHEA-COMP:11605"/>
        <dbReference type="ChEBI" id="CHEBI:15378"/>
        <dbReference type="ChEBI" id="CHEBI:30013"/>
        <dbReference type="ChEBI" id="CHEBI:30616"/>
        <dbReference type="ChEBI" id="CHEBI:61977"/>
        <dbReference type="ChEBI" id="CHEBI:456216"/>
        <dbReference type="EC" id="2.7.11.1"/>
    </reaction>
</comment>
<feature type="transmembrane region" description="Helical" evidence="12">
    <location>
        <begin position="280"/>
        <end position="301"/>
    </location>
</feature>
<dbReference type="PROSITE" id="PS50011">
    <property type="entry name" value="PROTEIN_KINASE_DOM"/>
    <property type="match status" value="1"/>
</dbReference>
<evidence type="ECO:0000256" key="12">
    <source>
        <dbReference type="SAM" id="Phobius"/>
    </source>
</evidence>
<evidence type="ECO:0000256" key="4">
    <source>
        <dbReference type="ARBA" id="ARBA00022741"/>
    </source>
</evidence>
<dbReference type="Gene3D" id="1.25.40.10">
    <property type="entry name" value="Tetratricopeptide repeat domain"/>
    <property type="match status" value="2"/>
</dbReference>
<comment type="catalytic activity">
    <reaction evidence="8">
        <text>L-seryl-[protein] + ATP = O-phospho-L-seryl-[protein] + ADP + H(+)</text>
        <dbReference type="Rhea" id="RHEA:17989"/>
        <dbReference type="Rhea" id="RHEA-COMP:9863"/>
        <dbReference type="Rhea" id="RHEA-COMP:11604"/>
        <dbReference type="ChEBI" id="CHEBI:15378"/>
        <dbReference type="ChEBI" id="CHEBI:29999"/>
        <dbReference type="ChEBI" id="CHEBI:30616"/>
        <dbReference type="ChEBI" id="CHEBI:83421"/>
        <dbReference type="ChEBI" id="CHEBI:456216"/>
        <dbReference type="EC" id="2.7.11.1"/>
    </reaction>
</comment>